<accession>A0A6N0NWA7</accession>
<evidence type="ECO:0000256" key="3">
    <source>
        <dbReference type="ARBA" id="ARBA00022722"/>
    </source>
</evidence>
<dbReference type="GO" id="GO:0003723">
    <property type="term" value="F:RNA binding"/>
    <property type="evidence" value="ECO:0007669"/>
    <property type="project" value="InterPro"/>
</dbReference>
<proteinExistence type="inferred from homology"/>
<comment type="similarity">
    <text evidence="6">Belongs to the eukaryotic/archaeal RNase P protein component 1 family.</text>
</comment>
<dbReference type="OrthoDB" id="39019at2157"/>
<dbReference type="GeneID" id="55641413"/>
<evidence type="ECO:0000256" key="2">
    <source>
        <dbReference type="ARBA" id="ARBA00022694"/>
    </source>
</evidence>
<comment type="subcellular location">
    <subcellularLocation>
        <location evidence="6">Cytoplasm</location>
    </subcellularLocation>
</comment>
<evidence type="ECO:0000313" key="7">
    <source>
        <dbReference type="EMBL" id="QKQ99928.1"/>
    </source>
</evidence>
<dbReference type="InterPro" id="IPR023534">
    <property type="entry name" value="Rof/RNase_P-like"/>
</dbReference>
<dbReference type="InterPro" id="IPR002730">
    <property type="entry name" value="Rpp29/RNP1"/>
</dbReference>
<dbReference type="AlphaFoldDB" id="A0A6N0NWA7"/>
<organism evidence="7 8">
    <name type="scientific">Metallosphaera tengchongensis</name>
    <dbReference type="NCBI Taxonomy" id="1532350"/>
    <lineage>
        <taxon>Archaea</taxon>
        <taxon>Thermoproteota</taxon>
        <taxon>Thermoprotei</taxon>
        <taxon>Sulfolobales</taxon>
        <taxon>Sulfolobaceae</taxon>
        <taxon>Metallosphaera</taxon>
    </lineage>
</organism>
<keyword evidence="3 6" id="KW-0540">Nuclease</keyword>
<keyword evidence="5 6" id="KW-0378">Hydrolase</keyword>
<dbReference type="Gene3D" id="2.30.30.210">
    <property type="entry name" value="Ribonuclease P/MRP, subunit p29"/>
    <property type="match status" value="1"/>
</dbReference>
<evidence type="ECO:0000256" key="4">
    <source>
        <dbReference type="ARBA" id="ARBA00022759"/>
    </source>
</evidence>
<dbReference type="RefSeq" id="WP_174630386.1">
    <property type="nucleotide sequence ID" value="NZ_CP049074.1"/>
</dbReference>
<evidence type="ECO:0000256" key="6">
    <source>
        <dbReference type="HAMAP-Rule" id="MF_00754"/>
    </source>
</evidence>
<dbReference type="GO" id="GO:0004526">
    <property type="term" value="F:ribonuclease P activity"/>
    <property type="evidence" value="ECO:0007669"/>
    <property type="project" value="UniProtKB-UniRule"/>
</dbReference>
<dbReference type="SUPFAM" id="SSF101744">
    <property type="entry name" value="Rof/RNase P subunit-like"/>
    <property type="match status" value="1"/>
</dbReference>
<dbReference type="HAMAP" id="MF_00754">
    <property type="entry name" value="RNase_P_1"/>
    <property type="match status" value="1"/>
</dbReference>
<dbReference type="GO" id="GO:0005737">
    <property type="term" value="C:cytoplasm"/>
    <property type="evidence" value="ECO:0007669"/>
    <property type="project" value="UniProtKB-SubCell"/>
</dbReference>
<evidence type="ECO:0000256" key="5">
    <source>
        <dbReference type="ARBA" id="ARBA00022801"/>
    </source>
</evidence>
<comment type="catalytic activity">
    <reaction evidence="6">
        <text>Endonucleolytic cleavage of RNA, removing 5'-extranucleotides from tRNA precursor.</text>
        <dbReference type="EC" id="3.1.26.5"/>
    </reaction>
</comment>
<reference evidence="7 8" key="1">
    <citation type="submission" date="2020-02" db="EMBL/GenBank/DDBJ databases">
        <title>Comparative genome analysis reveals the metabolism and evolution of the thermophilic archaeal genus Metallosphaera.</title>
        <authorList>
            <person name="Jiang C."/>
        </authorList>
    </citation>
    <scope>NUCLEOTIDE SEQUENCE [LARGE SCALE GENOMIC DNA]</scope>
    <source>
        <strain evidence="7 8">Ric-A</strain>
    </source>
</reference>
<dbReference type="GO" id="GO:0001682">
    <property type="term" value="P:tRNA 5'-leader removal"/>
    <property type="evidence" value="ECO:0007669"/>
    <property type="project" value="UniProtKB-UniRule"/>
</dbReference>
<dbReference type="InterPro" id="IPR023538">
    <property type="entry name" value="RNP1"/>
</dbReference>
<dbReference type="KEGG" id="mten:GWK48_05645"/>
<evidence type="ECO:0000313" key="8">
    <source>
        <dbReference type="Proteomes" id="UP000509301"/>
    </source>
</evidence>
<dbReference type="Pfam" id="PF01868">
    <property type="entry name" value="RNase_P-MRP_p29"/>
    <property type="match status" value="1"/>
</dbReference>
<dbReference type="EC" id="3.1.26.5" evidence="6"/>
<sequence length="84" mass="9444">MRKIGFSKLDIINSEIKILFHSDSSLIGKKGKVIFEGEKTFILDTGAKKIIVYKASGIYELAFKRDRFTILGEALVGKPVKRVK</sequence>
<dbReference type="Proteomes" id="UP000509301">
    <property type="component" value="Chromosome"/>
</dbReference>
<keyword evidence="2 6" id="KW-0819">tRNA processing</keyword>
<evidence type="ECO:0000256" key="1">
    <source>
        <dbReference type="ARBA" id="ARBA00022490"/>
    </source>
</evidence>
<keyword evidence="8" id="KW-1185">Reference proteome</keyword>
<dbReference type="GO" id="GO:0030677">
    <property type="term" value="C:ribonuclease P complex"/>
    <property type="evidence" value="ECO:0007669"/>
    <property type="project" value="UniProtKB-UniRule"/>
</dbReference>
<keyword evidence="1 6" id="KW-0963">Cytoplasm</keyword>
<gene>
    <name evidence="6" type="primary">rnp1</name>
    <name evidence="7" type="ORF">GWK48_05645</name>
</gene>
<keyword evidence="4 6" id="KW-0255">Endonuclease</keyword>
<name>A0A6N0NWA7_9CREN</name>
<dbReference type="InterPro" id="IPR036980">
    <property type="entry name" value="RNase_P/MRP_Rpp29_sf"/>
</dbReference>
<protein>
    <recommendedName>
        <fullName evidence="6">Ribonuclease P protein component 1</fullName>
        <shortName evidence="6">RNase P component 1</shortName>
        <ecNumber evidence="6">3.1.26.5</ecNumber>
    </recommendedName>
    <alternativeName>
        <fullName evidence="6">Rpp29</fullName>
    </alternativeName>
</protein>
<dbReference type="EMBL" id="CP049074">
    <property type="protein sequence ID" value="QKQ99928.1"/>
    <property type="molecule type" value="Genomic_DNA"/>
</dbReference>
<comment type="subunit">
    <text evidence="6">Consists of a catalytic RNA component and at least 4-5 protein subunits.</text>
</comment>
<comment type="function">
    <text evidence="6">Part of ribonuclease P, a protein complex that generates mature tRNA molecules by cleaving their 5'-ends.</text>
</comment>